<dbReference type="Proteomes" id="UP001431217">
    <property type="component" value="Unassembled WGS sequence"/>
</dbReference>
<organism evidence="1 2">
    <name type="scientific">Luteimonas galliterrae</name>
    <dbReference type="NCBI Taxonomy" id="2940486"/>
    <lineage>
        <taxon>Bacteria</taxon>
        <taxon>Pseudomonadati</taxon>
        <taxon>Pseudomonadota</taxon>
        <taxon>Gammaproteobacteria</taxon>
        <taxon>Lysobacterales</taxon>
        <taxon>Lysobacteraceae</taxon>
        <taxon>Luteimonas</taxon>
    </lineage>
</organism>
<evidence type="ECO:0000313" key="2">
    <source>
        <dbReference type="Proteomes" id="UP001431217"/>
    </source>
</evidence>
<gene>
    <name evidence="1" type="ORF">M2650_13590</name>
</gene>
<sequence length="144" mass="15816">MSSTPQEDRLVALLRQHGVDGQPVYGLAAWSAFKAYGREVFGPQSIGLLFQVGTYDFTGSPLFHFDPVCQFEITDADGEHDHFEQLHCELTCSPDAALSGMEASLWSFDYPTADAFFAAVEALPAFQASVERSDYTLSVSHETV</sequence>
<accession>A0ABT0ML83</accession>
<comment type="caution">
    <text evidence="1">The sequence shown here is derived from an EMBL/GenBank/DDBJ whole genome shotgun (WGS) entry which is preliminary data.</text>
</comment>
<reference evidence="1 2" key="1">
    <citation type="submission" date="2022-05" db="EMBL/GenBank/DDBJ databases">
        <title>Luteimonas sp. SX5, whole genome shotgun sequencing project.</title>
        <authorList>
            <person name="Zhao G."/>
            <person name="Shen L."/>
        </authorList>
    </citation>
    <scope>NUCLEOTIDE SEQUENCE [LARGE SCALE GENOMIC DNA]</scope>
    <source>
        <strain evidence="1 2">SX5</strain>
    </source>
</reference>
<protein>
    <recommendedName>
        <fullName evidence="3">DUF4304 domain-containing protein</fullName>
    </recommendedName>
</protein>
<proteinExistence type="predicted"/>
<evidence type="ECO:0008006" key="3">
    <source>
        <dbReference type="Google" id="ProtNLM"/>
    </source>
</evidence>
<dbReference type="RefSeq" id="WP_249475385.1">
    <property type="nucleotide sequence ID" value="NZ_JAMBEP010000003.1"/>
</dbReference>
<name>A0ABT0ML83_9GAMM</name>
<dbReference type="EMBL" id="JAMBEP010000003">
    <property type="protein sequence ID" value="MCL1635656.1"/>
    <property type="molecule type" value="Genomic_DNA"/>
</dbReference>
<keyword evidence="2" id="KW-1185">Reference proteome</keyword>
<evidence type="ECO:0000313" key="1">
    <source>
        <dbReference type="EMBL" id="MCL1635656.1"/>
    </source>
</evidence>